<reference evidence="7 8" key="1">
    <citation type="submission" date="2018-10" db="EMBL/GenBank/DDBJ databases">
        <title>Sinomicrobium pectinilyticum sp. nov., a pectinase-producing bacterium isolated from alkaline and saline soil, and emended description of the genus Sinomicrobium.</title>
        <authorList>
            <person name="Cheng B."/>
            <person name="Li C."/>
            <person name="Lai Q."/>
            <person name="Du M."/>
            <person name="Shao Z."/>
            <person name="Xu P."/>
            <person name="Yang C."/>
        </authorList>
    </citation>
    <scope>NUCLEOTIDE SEQUENCE [LARGE SCALE GENOMIC DNA]</scope>
    <source>
        <strain evidence="7 8">5DNS001</strain>
    </source>
</reference>
<dbReference type="Proteomes" id="UP000267469">
    <property type="component" value="Unassembled WGS sequence"/>
</dbReference>
<dbReference type="Pfam" id="PF16889">
    <property type="entry name" value="Hepar_II_III_N"/>
    <property type="match status" value="1"/>
</dbReference>
<evidence type="ECO:0000259" key="5">
    <source>
        <dbReference type="Pfam" id="PF07940"/>
    </source>
</evidence>
<dbReference type="Gene3D" id="2.70.98.70">
    <property type="match status" value="1"/>
</dbReference>
<dbReference type="GO" id="GO:0042597">
    <property type="term" value="C:periplasmic space"/>
    <property type="evidence" value="ECO:0007669"/>
    <property type="project" value="UniProtKB-SubCell"/>
</dbReference>
<dbReference type="InterPro" id="IPR008929">
    <property type="entry name" value="Chondroitin_lyas"/>
</dbReference>
<feature type="domain" description="Heparinase II/III-like C-terminal" evidence="5">
    <location>
        <begin position="435"/>
        <end position="619"/>
    </location>
</feature>
<dbReference type="Pfam" id="PF07940">
    <property type="entry name" value="Hepar_II_III_C"/>
    <property type="match status" value="1"/>
</dbReference>
<accession>A0A3N0E223</accession>
<feature type="domain" description="Heparin-sulfate lyase N-terminal" evidence="6">
    <location>
        <begin position="28"/>
        <end position="366"/>
    </location>
</feature>
<name>A0A3N0E223_SINP1</name>
<organism evidence="7 8">
    <name type="scientific">Sinomicrobium pectinilyticum</name>
    <dbReference type="NCBI Taxonomy" id="1084421"/>
    <lineage>
        <taxon>Bacteria</taxon>
        <taxon>Pseudomonadati</taxon>
        <taxon>Bacteroidota</taxon>
        <taxon>Flavobacteriia</taxon>
        <taxon>Flavobacteriales</taxon>
        <taxon>Flavobacteriaceae</taxon>
        <taxon>Sinomicrobium</taxon>
    </lineage>
</organism>
<sequence>MHKFYITWTCCFLFGILKTFSFNDDILDKLNMEVPSLKAVKKYYDNGDIQKAKKALLDAFRQRENLYIKVSQTDIPYIRKQFKNEMETTLKTAEEVRDRYFLFRYEWDMEKTTEPYRFSGEINWDIKPFGDEEWTFMLNRHRYWIDLGKAYFLTGKEKYAKTFVEQVTHWIDNNPVEDAKKWTSWRRIEAGIRAENWIKTFELLKNSKYITPEFFKKFLHALYIHAKFLDGTYNRHSQMSNWGVLEFHGLFNLAVFLSGFREADLWQKNAIARLDTCIRNQILDDGTQWEQSPMYHNEVFHCYLNTLLLSQRNNIPLPTIILQKTRDMAYANIAWQKPDFHEPLLGDSDDNDLRGLLTTAAFIFKDQTIKSRAFSKPGYENFFIFPNREKKEYTDMVSKEPDFLSVHQQNTGDLYSRSSWGENAYYSSFHMKRIGGGHSHDDLLHFTLFAYGRDYLVDGGRYTYVNNRWRKYFKDNSAHNTLGVDHLPNSIYSSSWGNSYEARSEGVYSGITETYDYSEAINTAYLRLKDPVWMKRRMLYLKPDLWILADSFYGKKEHTFSLYFNFPDEQVEIKDGGLSTTYPNNNLRIQPVKKISAKLTDAWWSPEYNLKKNVKRAEFYTKRTGFQSFFTLLYFPENNHLKYKKIPVYNRNDKVLPDQEAEAIKITLPEKEYILVVAHKDCPEKLYSLKKPWGLPKFMSSDNPENN</sequence>
<evidence type="ECO:0000313" key="7">
    <source>
        <dbReference type="EMBL" id="RNL81869.1"/>
    </source>
</evidence>
<dbReference type="EMBL" id="RJTM01000120">
    <property type="protein sequence ID" value="RNL81869.1"/>
    <property type="molecule type" value="Genomic_DNA"/>
</dbReference>
<dbReference type="InterPro" id="IPR012480">
    <property type="entry name" value="Hepar_II_III_C"/>
</dbReference>
<evidence type="ECO:0000256" key="4">
    <source>
        <dbReference type="ARBA" id="ARBA00023239"/>
    </source>
</evidence>
<evidence type="ECO:0000313" key="8">
    <source>
        <dbReference type="Proteomes" id="UP000267469"/>
    </source>
</evidence>
<keyword evidence="8" id="KW-1185">Reference proteome</keyword>
<dbReference type="Gene3D" id="1.50.10.100">
    <property type="entry name" value="Chondroitin AC/alginate lyase"/>
    <property type="match status" value="1"/>
</dbReference>
<protein>
    <submittedName>
        <fullName evidence="7">Uncharacterized protein</fullName>
    </submittedName>
</protein>
<evidence type="ECO:0000256" key="2">
    <source>
        <dbReference type="ARBA" id="ARBA00022729"/>
    </source>
</evidence>
<evidence type="ECO:0000256" key="3">
    <source>
        <dbReference type="ARBA" id="ARBA00022764"/>
    </source>
</evidence>
<dbReference type="PANTHER" id="PTHR39210">
    <property type="entry name" value="HEPARIN-SULFATE LYASE"/>
    <property type="match status" value="1"/>
</dbReference>
<gene>
    <name evidence="7" type="ORF">ED312_18030</name>
</gene>
<dbReference type="RefSeq" id="WP_123217424.1">
    <property type="nucleotide sequence ID" value="NZ_RJTM01000120.1"/>
</dbReference>
<keyword evidence="3" id="KW-0574">Periplasm</keyword>
<dbReference type="GO" id="GO:0016829">
    <property type="term" value="F:lyase activity"/>
    <property type="evidence" value="ECO:0007669"/>
    <property type="project" value="UniProtKB-KW"/>
</dbReference>
<evidence type="ECO:0000256" key="1">
    <source>
        <dbReference type="ARBA" id="ARBA00004418"/>
    </source>
</evidence>
<dbReference type="PANTHER" id="PTHR39210:SF1">
    <property type="entry name" value="HEPARIN-SULFATE LYASE"/>
    <property type="match status" value="1"/>
</dbReference>
<keyword evidence="4" id="KW-0456">Lyase</keyword>
<comment type="caution">
    <text evidence="7">The sequence shown here is derived from an EMBL/GenBank/DDBJ whole genome shotgun (WGS) entry which is preliminary data.</text>
</comment>
<dbReference type="SUPFAM" id="SSF48230">
    <property type="entry name" value="Chondroitin AC/alginate lyase"/>
    <property type="match status" value="1"/>
</dbReference>
<dbReference type="AlphaFoldDB" id="A0A3N0E223"/>
<dbReference type="OrthoDB" id="7335480at2"/>
<evidence type="ECO:0000259" key="6">
    <source>
        <dbReference type="Pfam" id="PF16889"/>
    </source>
</evidence>
<keyword evidence="2" id="KW-0732">Signal</keyword>
<dbReference type="InterPro" id="IPR031680">
    <property type="entry name" value="Hepar_II_III_N"/>
</dbReference>
<comment type="subcellular location">
    <subcellularLocation>
        <location evidence="1">Periplasm</location>
    </subcellularLocation>
</comment>
<proteinExistence type="predicted"/>